<keyword evidence="4" id="KW-0802">TPR repeat</keyword>
<dbReference type="Gene3D" id="1.10.287.110">
    <property type="entry name" value="DnaJ domain"/>
    <property type="match status" value="1"/>
</dbReference>
<proteinExistence type="predicted"/>
<feature type="compositionally biased region" description="Gly residues" evidence="5">
    <location>
        <begin position="539"/>
        <end position="555"/>
    </location>
</feature>
<dbReference type="SUPFAM" id="SSF48452">
    <property type="entry name" value="TPR-like"/>
    <property type="match status" value="2"/>
</dbReference>
<feature type="repeat" description="TPR" evidence="4">
    <location>
        <begin position="225"/>
        <end position="258"/>
    </location>
</feature>
<feature type="region of interest" description="Disordered" evidence="5">
    <location>
        <begin position="25"/>
        <end position="78"/>
    </location>
</feature>
<keyword evidence="9" id="KW-1185">Reference proteome</keyword>
<dbReference type="PROSITE" id="PS50005">
    <property type="entry name" value="TPR"/>
    <property type="match status" value="1"/>
</dbReference>
<protein>
    <recommendedName>
        <fullName evidence="7">J domain-containing protein</fullName>
    </recommendedName>
</protein>
<feature type="compositionally biased region" description="Acidic residues" evidence="5">
    <location>
        <begin position="57"/>
        <end position="71"/>
    </location>
</feature>
<dbReference type="SMART" id="SM00028">
    <property type="entry name" value="TPR"/>
    <property type="match status" value="6"/>
</dbReference>
<accession>A0A4P9Y2I7</accession>
<organism evidence="8 9">
    <name type="scientific">Piptocephalis cylindrospora</name>
    <dbReference type="NCBI Taxonomy" id="1907219"/>
    <lineage>
        <taxon>Eukaryota</taxon>
        <taxon>Fungi</taxon>
        <taxon>Fungi incertae sedis</taxon>
        <taxon>Zoopagomycota</taxon>
        <taxon>Zoopagomycotina</taxon>
        <taxon>Zoopagomycetes</taxon>
        <taxon>Zoopagales</taxon>
        <taxon>Piptocephalidaceae</taxon>
        <taxon>Piptocephalis</taxon>
    </lineage>
</organism>
<dbReference type="GO" id="GO:0051787">
    <property type="term" value="F:misfolded protein binding"/>
    <property type="evidence" value="ECO:0007669"/>
    <property type="project" value="TreeGrafter"/>
</dbReference>
<dbReference type="Pfam" id="PF13432">
    <property type="entry name" value="TPR_16"/>
    <property type="match status" value="1"/>
</dbReference>
<dbReference type="GO" id="GO:0051087">
    <property type="term" value="F:protein-folding chaperone binding"/>
    <property type="evidence" value="ECO:0007669"/>
    <property type="project" value="TreeGrafter"/>
</dbReference>
<evidence type="ECO:0000256" key="2">
    <source>
        <dbReference type="ARBA" id="ARBA00022729"/>
    </source>
</evidence>
<evidence type="ECO:0000256" key="3">
    <source>
        <dbReference type="ARBA" id="ARBA00022824"/>
    </source>
</evidence>
<dbReference type="CDD" id="cd06257">
    <property type="entry name" value="DnaJ"/>
    <property type="match status" value="1"/>
</dbReference>
<gene>
    <name evidence="8" type="ORF">BJ684DRAFT_10713</name>
</gene>
<dbReference type="InterPro" id="IPR001623">
    <property type="entry name" value="DnaJ_domain"/>
</dbReference>
<evidence type="ECO:0000256" key="6">
    <source>
        <dbReference type="SAM" id="SignalP"/>
    </source>
</evidence>
<dbReference type="InterPro" id="IPR036869">
    <property type="entry name" value="J_dom_sf"/>
</dbReference>
<feature type="chain" id="PRO_5020935188" description="J domain-containing protein" evidence="6">
    <location>
        <begin position="23"/>
        <end position="588"/>
    </location>
</feature>
<dbReference type="PANTHER" id="PTHR44140:SF2">
    <property type="entry name" value="LD25575P"/>
    <property type="match status" value="1"/>
</dbReference>
<feature type="region of interest" description="Disordered" evidence="5">
    <location>
        <begin position="527"/>
        <end position="556"/>
    </location>
</feature>
<dbReference type="AlphaFoldDB" id="A0A4P9Y2I7"/>
<dbReference type="PANTHER" id="PTHR44140">
    <property type="entry name" value="LD25575P"/>
    <property type="match status" value="1"/>
</dbReference>
<reference evidence="9" key="1">
    <citation type="journal article" date="2018" name="Nat. Microbiol.">
        <title>Leveraging single-cell genomics to expand the fungal tree of life.</title>
        <authorList>
            <person name="Ahrendt S.R."/>
            <person name="Quandt C.A."/>
            <person name="Ciobanu D."/>
            <person name="Clum A."/>
            <person name="Salamov A."/>
            <person name="Andreopoulos B."/>
            <person name="Cheng J.F."/>
            <person name="Woyke T."/>
            <person name="Pelin A."/>
            <person name="Henrissat B."/>
            <person name="Reynolds N.K."/>
            <person name="Benny G.L."/>
            <person name="Smith M.E."/>
            <person name="James T.Y."/>
            <person name="Grigoriev I.V."/>
        </authorList>
    </citation>
    <scope>NUCLEOTIDE SEQUENCE [LARGE SCALE GENOMIC DNA]</scope>
</reference>
<dbReference type="Pfam" id="PF00226">
    <property type="entry name" value="DnaJ"/>
    <property type="match status" value="1"/>
</dbReference>
<dbReference type="Gene3D" id="1.25.40.10">
    <property type="entry name" value="Tetratricopeptide repeat domain"/>
    <property type="match status" value="1"/>
</dbReference>
<comment type="subcellular location">
    <subcellularLocation>
        <location evidence="1">Endoplasmic reticulum</location>
    </subcellularLocation>
</comment>
<dbReference type="OrthoDB" id="1726119at2759"/>
<sequence length="588" mass="64272">MKTRLLLPLLLSALLVAHEIRAEAPDQDILLQEDSPSDKEVDEAPLPEVSSNKESDPLSEEGQSTEEDQSQSDEQTKQSLLKEADNHLASADVSGALALYNEVISLDPTHVPALYKRAIARLALGRSALEDLNQVISLEPSFTKAYLQRAKVHARNGAWEKSREDITLFQDHSSGSLAQEESVFLEELTEAEEAMRRGRKAIEEAQWARAIEALTLAQKTASESAAPRAMRARAHLALGDVDSAVGDFSRAASLDPSTISYQLSAASLSLYLQYSPGLALARVKQCLHSDPEHKECKALFRRIKRIDKDLKAAEADASSKRWAQVTRKLVGPAGKPEEGLYSQVQDATNSLIQDLGIQNSFSSDPKIPRRLEGTLASTICTAYANLKLPEKTLKWCAITLDSFPEDLDALIYQGDAHLLKENVEEAESSFKKASQAPGGSQDRRVQERLNRVARLIRASSRKDYYKVLGVSRDASPREIKKAFRKLAQQWHPDKYRGDLSKEEVEKKMASINEAYAVLSDEKQREMFDAGQDPNDPTGGASGFSGHGGHPFGGDGDPMRFFFQGGGGGGGGGGGFPFGAGGGNFKFQF</sequence>
<dbReference type="GO" id="GO:0005783">
    <property type="term" value="C:endoplasmic reticulum"/>
    <property type="evidence" value="ECO:0007669"/>
    <property type="project" value="UniProtKB-SubCell"/>
</dbReference>
<dbReference type="SUPFAM" id="SSF46565">
    <property type="entry name" value="Chaperone J-domain"/>
    <property type="match status" value="1"/>
</dbReference>
<evidence type="ECO:0000256" key="5">
    <source>
        <dbReference type="SAM" id="MobiDB-lite"/>
    </source>
</evidence>
<feature type="signal peptide" evidence="6">
    <location>
        <begin position="1"/>
        <end position="22"/>
    </location>
</feature>
<evidence type="ECO:0000256" key="1">
    <source>
        <dbReference type="ARBA" id="ARBA00004240"/>
    </source>
</evidence>
<dbReference type="InterPro" id="IPR011990">
    <property type="entry name" value="TPR-like_helical_dom_sf"/>
</dbReference>
<evidence type="ECO:0000313" key="8">
    <source>
        <dbReference type="EMBL" id="RKP12993.1"/>
    </source>
</evidence>
<name>A0A4P9Y2I7_9FUNG</name>
<dbReference type="PROSITE" id="PS50076">
    <property type="entry name" value="DNAJ_2"/>
    <property type="match status" value="1"/>
</dbReference>
<evidence type="ECO:0000256" key="4">
    <source>
        <dbReference type="PROSITE-ProRule" id="PRU00339"/>
    </source>
</evidence>
<dbReference type="EMBL" id="KZ988140">
    <property type="protein sequence ID" value="RKP12993.1"/>
    <property type="molecule type" value="Genomic_DNA"/>
</dbReference>
<dbReference type="InterPro" id="IPR051727">
    <property type="entry name" value="DnaJ_C3_Co-chaperones"/>
</dbReference>
<keyword evidence="3" id="KW-0256">Endoplasmic reticulum</keyword>
<dbReference type="GO" id="GO:0034975">
    <property type="term" value="P:protein folding in endoplasmic reticulum"/>
    <property type="evidence" value="ECO:0007669"/>
    <property type="project" value="TreeGrafter"/>
</dbReference>
<evidence type="ECO:0000313" key="9">
    <source>
        <dbReference type="Proteomes" id="UP000267251"/>
    </source>
</evidence>
<dbReference type="PRINTS" id="PR00625">
    <property type="entry name" value="JDOMAIN"/>
</dbReference>
<feature type="domain" description="J" evidence="7">
    <location>
        <begin position="463"/>
        <end position="531"/>
    </location>
</feature>
<dbReference type="Proteomes" id="UP000267251">
    <property type="component" value="Unassembled WGS sequence"/>
</dbReference>
<evidence type="ECO:0000259" key="7">
    <source>
        <dbReference type="PROSITE" id="PS50076"/>
    </source>
</evidence>
<dbReference type="SMART" id="SM00271">
    <property type="entry name" value="DnaJ"/>
    <property type="match status" value="1"/>
</dbReference>
<keyword evidence="2 6" id="KW-0732">Signal</keyword>
<dbReference type="InterPro" id="IPR019734">
    <property type="entry name" value="TPR_rpt"/>
</dbReference>